<accession>A0A6P8BHS7</accession>
<dbReference type="RefSeq" id="XP_030986750.1">
    <property type="nucleotide sequence ID" value="XM_031121310.1"/>
</dbReference>
<proteinExistence type="predicted"/>
<feature type="region of interest" description="Disordered" evidence="1">
    <location>
        <begin position="1"/>
        <end position="20"/>
    </location>
</feature>
<reference evidence="3" key="2">
    <citation type="submission" date="2019-10" db="EMBL/GenBank/DDBJ databases">
        <authorList>
            <consortium name="NCBI Genome Project"/>
        </authorList>
    </citation>
    <scope>NUCLEOTIDE SEQUENCE</scope>
    <source>
        <strain evidence="3">NI907</strain>
    </source>
</reference>
<dbReference type="AlphaFoldDB" id="A0A6P8BHS7"/>
<organism evidence="2 3">
    <name type="scientific">Pyricularia grisea</name>
    <name type="common">Crabgrass-specific blast fungus</name>
    <name type="synonym">Magnaporthe grisea</name>
    <dbReference type="NCBI Taxonomy" id="148305"/>
    <lineage>
        <taxon>Eukaryota</taxon>
        <taxon>Fungi</taxon>
        <taxon>Dikarya</taxon>
        <taxon>Ascomycota</taxon>
        <taxon>Pezizomycotina</taxon>
        <taxon>Sordariomycetes</taxon>
        <taxon>Sordariomycetidae</taxon>
        <taxon>Magnaporthales</taxon>
        <taxon>Pyriculariaceae</taxon>
        <taxon>Pyricularia</taxon>
    </lineage>
</organism>
<dbReference type="GeneID" id="41956224"/>
<reference evidence="3" key="1">
    <citation type="journal article" date="2019" name="Mol. Biol. Evol.">
        <title>Blast fungal genomes show frequent chromosomal changes, gene gains and losses, and effector gene turnover.</title>
        <authorList>
            <person name="Gomez Luciano L.B."/>
            <person name="Jason Tsai I."/>
            <person name="Chuma I."/>
            <person name="Tosa Y."/>
            <person name="Chen Y.H."/>
            <person name="Li J.Y."/>
            <person name="Li M.Y."/>
            <person name="Jade Lu M.Y."/>
            <person name="Nakayashiki H."/>
            <person name="Li W.H."/>
        </authorList>
    </citation>
    <scope>NUCLEOTIDE SEQUENCE</scope>
    <source>
        <strain evidence="3">NI907</strain>
    </source>
</reference>
<feature type="compositionally biased region" description="Polar residues" evidence="1">
    <location>
        <begin position="1"/>
        <end position="18"/>
    </location>
</feature>
<dbReference type="Proteomes" id="UP000515153">
    <property type="component" value="Unplaced"/>
</dbReference>
<protein>
    <submittedName>
        <fullName evidence="3">Uncharacterized protein</fullName>
    </submittedName>
</protein>
<name>A0A6P8BHS7_PYRGI</name>
<evidence type="ECO:0000313" key="3">
    <source>
        <dbReference type="RefSeq" id="XP_030986750.1"/>
    </source>
</evidence>
<sequence length="141" mass="14287">MASTLATARPSSIMTSTVDPDALPSAMTVACGTASRLKMGSWPVMDRTPCGGDMGKDDAHGAAVQHPLHEAVAALVRDADEWGQAGVEAGVTEDAGVGDAEVGVLKVDEEAVVAGVLDDRGYGRVGHGFDAKGLFGGSVFC</sequence>
<evidence type="ECO:0000256" key="1">
    <source>
        <dbReference type="SAM" id="MobiDB-lite"/>
    </source>
</evidence>
<dbReference type="KEGG" id="pgri:PgNI_01236"/>
<gene>
    <name evidence="3" type="ORF">PgNI_01236</name>
</gene>
<reference evidence="3" key="3">
    <citation type="submission" date="2025-08" db="UniProtKB">
        <authorList>
            <consortium name="RefSeq"/>
        </authorList>
    </citation>
    <scope>IDENTIFICATION</scope>
    <source>
        <strain evidence="3">NI907</strain>
    </source>
</reference>
<evidence type="ECO:0000313" key="2">
    <source>
        <dbReference type="Proteomes" id="UP000515153"/>
    </source>
</evidence>
<keyword evidence="2" id="KW-1185">Reference proteome</keyword>